<proteinExistence type="predicted"/>
<feature type="region of interest" description="Disordered" evidence="1">
    <location>
        <begin position="144"/>
        <end position="170"/>
    </location>
</feature>
<dbReference type="EMBL" id="JAEAOA010000613">
    <property type="protein sequence ID" value="KAK3595621.1"/>
    <property type="molecule type" value="Genomic_DNA"/>
</dbReference>
<protein>
    <submittedName>
        <fullName evidence="2">Uncharacterized protein</fullName>
    </submittedName>
</protein>
<sequence length="170" mass="19495">MTTGKLRADDTLKSLLIAIQKLGEGTHVGEIERKKYAKTEKDANGMDSKIYSEVTMRLGEKKICKKPKRPCVRNKRHRKQRSLDRELSSYRRASMRSDKGQGSSSDSSDDEMEKLKEALGRHINVRQDLGIGWERTPFVFTQGGKDTISTIDEGDEEEYDSDDESKYMWL</sequence>
<reference evidence="2" key="2">
    <citation type="journal article" date="2021" name="Genome Biol. Evol.">
        <title>Developing a high-quality reference genome for a parasitic bivalve with doubly uniparental inheritance (Bivalvia: Unionida).</title>
        <authorList>
            <person name="Smith C.H."/>
        </authorList>
    </citation>
    <scope>NUCLEOTIDE SEQUENCE</scope>
    <source>
        <strain evidence="2">CHS0354</strain>
        <tissue evidence="2">Mantle</tissue>
    </source>
</reference>
<keyword evidence="3" id="KW-1185">Reference proteome</keyword>
<reference evidence="2" key="3">
    <citation type="submission" date="2023-05" db="EMBL/GenBank/DDBJ databases">
        <authorList>
            <person name="Smith C.H."/>
        </authorList>
    </citation>
    <scope>NUCLEOTIDE SEQUENCE</scope>
    <source>
        <strain evidence="2">CHS0354</strain>
        <tissue evidence="2">Mantle</tissue>
    </source>
</reference>
<feature type="compositionally biased region" description="Basic residues" evidence="1">
    <location>
        <begin position="65"/>
        <end position="80"/>
    </location>
</feature>
<comment type="caution">
    <text evidence="2">The sequence shown here is derived from an EMBL/GenBank/DDBJ whole genome shotgun (WGS) entry which is preliminary data.</text>
</comment>
<reference evidence="2" key="1">
    <citation type="journal article" date="2021" name="Genome Biol. Evol.">
        <title>A High-Quality Reference Genome for a Parasitic Bivalve with Doubly Uniparental Inheritance (Bivalvia: Unionida).</title>
        <authorList>
            <person name="Smith C.H."/>
        </authorList>
    </citation>
    <scope>NUCLEOTIDE SEQUENCE</scope>
    <source>
        <strain evidence="2">CHS0354</strain>
    </source>
</reference>
<organism evidence="2 3">
    <name type="scientific">Potamilus streckersoni</name>
    <dbReference type="NCBI Taxonomy" id="2493646"/>
    <lineage>
        <taxon>Eukaryota</taxon>
        <taxon>Metazoa</taxon>
        <taxon>Spiralia</taxon>
        <taxon>Lophotrochozoa</taxon>
        <taxon>Mollusca</taxon>
        <taxon>Bivalvia</taxon>
        <taxon>Autobranchia</taxon>
        <taxon>Heteroconchia</taxon>
        <taxon>Palaeoheterodonta</taxon>
        <taxon>Unionida</taxon>
        <taxon>Unionoidea</taxon>
        <taxon>Unionidae</taxon>
        <taxon>Ambleminae</taxon>
        <taxon>Lampsilini</taxon>
        <taxon>Potamilus</taxon>
    </lineage>
</organism>
<name>A0AAE0VZ82_9BIVA</name>
<feature type="compositionally biased region" description="Basic and acidic residues" evidence="1">
    <location>
        <begin position="81"/>
        <end position="99"/>
    </location>
</feature>
<accession>A0AAE0VZ82</accession>
<feature type="compositionally biased region" description="Acidic residues" evidence="1">
    <location>
        <begin position="152"/>
        <end position="163"/>
    </location>
</feature>
<feature type="region of interest" description="Disordered" evidence="1">
    <location>
        <begin position="65"/>
        <end position="118"/>
    </location>
</feature>
<evidence type="ECO:0000313" key="2">
    <source>
        <dbReference type="EMBL" id="KAK3595621.1"/>
    </source>
</evidence>
<evidence type="ECO:0000256" key="1">
    <source>
        <dbReference type="SAM" id="MobiDB-lite"/>
    </source>
</evidence>
<evidence type="ECO:0000313" key="3">
    <source>
        <dbReference type="Proteomes" id="UP001195483"/>
    </source>
</evidence>
<dbReference type="AlphaFoldDB" id="A0AAE0VZ82"/>
<dbReference type="Proteomes" id="UP001195483">
    <property type="component" value="Unassembled WGS sequence"/>
</dbReference>
<gene>
    <name evidence="2" type="ORF">CHS0354_009587</name>
</gene>